<proteinExistence type="predicted"/>
<evidence type="ECO:0000313" key="1">
    <source>
        <dbReference type="EMBL" id="KKM87554.1"/>
    </source>
</evidence>
<organism evidence="1">
    <name type="scientific">marine sediment metagenome</name>
    <dbReference type="NCBI Taxonomy" id="412755"/>
    <lineage>
        <taxon>unclassified sequences</taxon>
        <taxon>metagenomes</taxon>
        <taxon>ecological metagenomes</taxon>
    </lineage>
</organism>
<dbReference type="EMBL" id="LAZR01007085">
    <property type="protein sequence ID" value="KKM87554.1"/>
    <property type="molecule type" value="Genomic_DNA"/>
</dbReference>
<accession>A0A0F9KZ20</accession>
<protein>
    <submittedName>
        <fullName evidence="1">Uncharacterized protein</fullName>
    </submittedName>
</protein>
<comment type="caution">
    <text evidence="1">The sequence shown here is derived from an EMBL/GenBank/DDBJ whole genome shotgun (WGS) entry which is preliminary data.</text>
</comment>
<reference evidence="1" key="1">
    <citation type="journal article" date="2015" name="Nature">
        <title>Complex archaea that bridge the gap between prokaryotes and eukaryotes.</title>
        <authorList>
            <person name="Spang A."/>
            <person name="Saw J.H."/>
            <person name="Jorgensen S.L."/>
            <person name="Zaremba-Niedzwiedzka K."/>
            <person name="Martijn J."/>
            <person name="Lind A.E."/>
            <person name="van Eijk R."/>
            <person name="Schleper C."/>
            <person name="Guy L."/>
            <person name="Ettema T.J."/>
        </authorList>
    </citation>
    <scope>NUCLEOTIDE SEQUENCE</scope>
</reference>
<gene>
    <name evidence="1" type="ORF">LCGC14_1267800</name>
</gene>
<dbReference type="AlphaFoldDB" id="A0A0F9KZ20"/>
<name>A0A0F9KZ20_9ZZZZ</name>
<sequence>MGILIIGFCNRCEKEIDEKDRNTKIIDDKGKFKTKLLLNRFCHNCWKDIVKQILASGIALRE</sequence>